<feature type="domain" description="PPM-type phosphatase" evidence="2">
    <location>
        <begin position="16"/>
        <end position="252"/>
    </location>
</feature>
<protein>
    <recommendedName>
        <fullName evidence="2">PPM-type phosphatase domain-containing protein</fullName>
    </recommendedName>
</protein>
<dbReference type="SUPFAM" id="SSF81606">
    <property type="entry name" value="PP2C-like"/>
    <property type="match status" value="1"/>
</dbReference>
<name>A0ABP4X2G9_9ACTN</name>
<keyword evidence="1" id="KW-0812">Transmembrane</keyword>
<dbReference type="EMBL" id="BAAALS010000025">
    <property type="protein sequence ID" value="GAA1768622.1"/>
    <property type="molecule type" value="Genomic_DNA"/>
</dbReference>
<feature type="transmembrane region" description="Helical" evidence="1">
    <location>
        <begin position="413"/>
        <end position="434"/>
    </location>
</feature>
<comment type="caution">
    <text evidence="3">The sequence shown here is derived from an EMBL/GenBank/DDBJ whole genome shotgun (WGS) entry which is preliminary data.</text>
</comment>
<dbReference type="Proteomes" id="UP001500655">
    <property type="component" value="Unassembled WGS sequence"/>
</dbReference>
<dbReference type="Gene3D" id="3.60.40.10">
    <property type="entry name" value="PPM-type phosphatase domain"/>
    <property type="match status" value="1"/>
</dbReference>
<reference evidence="4" key="1">
    <citation type="journal article" date="2019" name="Int. J. Syst. Evol. Microbiol.">
        <title>The Global Catalogue of Microorganisms (GCM) 10K type strain sequencing project: providing services to taxonomists for standard genome sequencing and annotation.</title>
        <authorList>
            <consortium name="The Broad Institute Genomics Platform"/>
            <consortium name="The Broad Institute Genome Sequencing Center for Infectious Disease"/>
            <person name="Wu L."/>
            <person name="Ma J."/>
        </authorList>
    </citation>
    <scope>NUCLEOTIDE SEQUENCE [LARGE SCALE GENOMIC DNA]</scope>
    <source>
        <strain evidence="4">JCM 13249</strain>
    </source>
</reference>
<keyword evidence="1" id="KW-0472">Membrane</keyword>
<dbReference type="InterPro" id="IPR001932">
    <property type="entry name" value="PPM-type_phosphatase-like_dom"/>
</dbReference>
<sequence>MPSPSTWQVHTASALGAQHVAMGKGNEDAVAVRQPDPDTVAVAVADGHGHARHFRSERGSALAVEVATELGATVGAGIPAGATAEHIERMLRERTGPDLVRAWLAAVDRDLAARPVGADELHAAGLTKPSPDELVFGYGATLILAVVSAGWLLCAQIGDGDVLAVTEDGRVLRPVPADPRLDGSRTTSLCQPDAADALRYGVVSLAGASIAAVMLATDGYGNAQARNDWDTAFGTDLAALAAAHGPAWLGRQLPRWVGQCASSDGSADDVTVALVLASAAGWRPALPANPDRTTVVDANLPAGGGTIVMNDHTVPNVPPPGRPVVIDDATVLTPGRRQIGDDTTVLQSPRRPGGDDTTVVHSAYGASPAAPLAAPPVTSPPAVVPPVTSPPPLPYAAPPARSGPLSGSTRETVLLVALAALAAVAAVVFVVLLVR</sequence>
<accession>A0ABP4X2G9</accession>
<dbReference type="Pfam" id="PF13672">
    <property type="entry name" value="PP2C_2"/>
    <property type="match status" value="1"/>
</dbReference>
<dbReference type="InterPro" id="IPR036457">
    <property type="entry name" value="PPM-type-like_dom_sf"/>
</dbReference>
<dbReference type="RefSeq" id="WP_344085442.1">
    <property type="nucleotide sequence ID" value="NZ_BAAALS010000025.1"/>
</dbReference>
<evidence type="ECO:0000313" key="3">
    <source>
        <dbReference type="EMBL" id="GAA1768622.1"/>
    </source>
</evidence>
<evidence type="ECO:0000259" key="2">
    <source>
        <dbReference type="Pfam" id="PF13672"/>
    </source>
</evidence>
<keyword evidence="1" id="KW-1133">Transmembrane helix</keyword>
<gene>
    <name evidence="3" type="ORF">GCM10009681_44910</name>
</gene>
<proteinExistence type="predicted"/>
<evidence type="ECO:0000313" key="4">
    <source>
        <dbReference type="Proteomes" id="UP001500655"/>
    </source>
</evidence>
<organism evidence="3 4">
    <name type="scientific">Luedemannella helvata</name>
    <dbReference type="NCBI Taxonomy" id="349315"/>
    <lineage>
        <taxon>Bacteria</taxon>
        <taxon>Bacillati</taxon>
        <taxon>Actinomycetota</taxon>
        <taxon>Actinomycetes</taxon>
        <taxon>Micromonosporales</taxon>
        <taxon>Micromonosporaceae</taxon>
        <taxon>Luedemannella</taxon>
    </lineage>
</organism>
<evidence type="ECO:0000256" key="1">
    <source>
        <dbReference type="SAM" id="Phobius"/>
    </source>
</evidence>
<keyword evidence="4" id="KW-1185">Reference proteome</keyword>